<dbReference type="GO" id="GO:0032418">
    <property type="term" value="P:lysosome localization"/>
    <property type="evidence" value="ECO:0007669"/>
    <property type="project" value="TreeGrafter"/>
</dbReference>
<dbReference type="GO" id="GO:0099078">
    <property type="term" value="C:BORC complex"/>
    <property type="evidence" value="ECO:0007669"/>
    <property type="project" value="TreeGrafter"/>
</dbReference>
<dbReference type="Proteomes" id="UP001212841">
    <property type="component" value="Unassembled WGS sequence"/>
</dbReference>
<evidence type="ECO:0000259" key="2">
    <source>
        <dbReference type="Pfam" id="PF10157"/>
    </source>
</evidence>
<dbReference type="InterPro" id="IPR019314">
    <property type="entry name" value="BORCS6"/>
</dbReference>
<dbReference type="Pfam" id="PF10157">
    <property type="entry name" value="BORCS6"/>
    <property type="match status" value="1"/>
</dbReference>
<name>A0AAD5S7U1_9FUNG</name>
<dbReference type="PANTHER" id="PTHR13440:SF7">
    <property type="entry name" value="BLOC-1 RELATED COMPLEX SUBUNIT 6"/>
    <property type="match status" value="1"/>
</dbReference>
<sequence length="125" mass="13783">MPRQPSILTPKTLPTPRPTTVPIDPQILTDIESHASNLSTQITTLISSLQSRMSQITQSTLQSTTVHHQATENLCKEVTEGTEKMLNLIHAIDELTHDMEGVGSLAGQIKTLKESLDWLESIVDK</sequence>
<comment type="caution">
    <text evidence="3">The sequence shown here is derived from an EMBL/GenBank/DDBJ whole genome shotgun (WGS) entry which is preliminary data.</text>
</comment>
<proteinExistence type="predicted"/>
<dbReference type="AlphaFoldDB" id="A0AAD5S7U1"/>
<dbReference type="InterPro" id="IPR046465">
    <property type="entry name" value="BORCS6_C"/>
</dbReference>
<feature type="region of interest" description="Disordered" evidence="1">
    <location>
        <begin position="1"/>
        <end position="21"/>
    </location>
</feature>
<keyword evidence="4" id="KW-1185">Reference proteome</keyword>
<evidence type="ECO:0000313" key="3">
    <source>
        <dbReference type="EMBL" id="KAJ3047299.1"/>
    </source>
</evidence>
<organism evidence="3 4">
    <name type="scientific">Rhizophlyctis rosea</name>
    <dbReference type="NCBI Taxonomy" id="64517"/>
    <lineage>
        <taxon>Eukaryota</taxon>
        <taxon>Fungi</taxon>
        <taxon>Fungi incertae sedis</taxon>
        <taxon>Chytridiomycota</taxon>
        <taxon>Chytridiomycota incertae sedis</taxon>
        <taxon>Chytridiomycetes</taxon>
        <taxon>Rhizophlyctidales</taxon>
        <taxon>Rhizophlyctidaceae</taxon>
        <taxon>Rhizophlyctis</taxon>
    </lineage>
</organism>
<reference evidence="3" key="1">
    <citation type="submission" date="2020-05" db="EMBL/GenBank/DDBJ databases">
        <title>Phylogenomic resolution of chytrid fungi.</title>
        <authorList>
            <person name="Stajich J.E."/>
            <person name="Amses K."/>
            <person name="Simmons R."/>
            <person name="Seto K."/>
            <person name="Myers J."/>
            <person name="Bonds A."/>
            <person name="Quandt C.A."/>
            <person name="Barry K."/>
            <person name="Liu P."/>
            <person name="Grigoriev I."/>
            <person name="Longcore J.E."/>
            <person name="James T.Y."/>
        </authorList>
    </citation>
    <scope>NUCLEOTIDE SEQUENCE</scope>
    <source>
        <strain evidence="3">JEL0318</strain>
    </source>
</reference>
<dbReference type="EMBL" id="JADGJD010000988">
    <property type="protein sequence ID" value="KAJ3047299.1"/>
    <property type="molecule type" value="Genomic_DNA"/>
</dbReference>
<feature type="domain" description="BLOC-1-related complex subunit 6 C-terminal helix" evidence="2">
    <location>
        <begin position="21"/>
        <end position="120"/>
    </location>
</feature>
<evidence type="ECO:0000256" key="1">
    <source>
        <dbReference type="SAM" id="MobiDB-lite"/>
    </source>
</evidence>
<protein>
    <recommendedName>
        <fullName evidence="2">BLOC-1-related complex subunit 6 C-terminal helix domain-containing protein</fullName>
    </recommendedName>
</protein>
<dbReference type="PANTHER" id="PTHR13440">
    <property type="entry name" value="BLOC-1 RELATED COMPLEX SUBUNIT 6"/>
    <property type="match status" value="1"/>
</dbReference>
<accession>A0AAD5S7U1</accession>
<evidence type="ECO:0000313" key="4">
    <source>
        <dbReference type="Proteomes" id="UP001212841"/>
    </source>
</evidence>
<gene>
    <name evidence="3" type="ORF">HK097_011656</name>
</gene>